<organism evidence="8 9">
    <name type="scientific">Actibacterium mucosum KCTC 23349</name>
    <dbReference type="NCBI Taxonomy" id="1454373"/>
    <lineage>
        <taxon>Bacteria</taxon>
        <taxon>Pseudomonadati</taxon>
        <taxon>Pseudomonadota</taxon>
        <taxon>Alphaproteobacteria</taxon>
        <taxon>Rhodobacterales</taxon>
        <taxon>Roseobacteraceae</taxon>
        <taxon>Actibacterium</taxon>
    </lineage>
</organism>
<keyword evidence="9" id="KW-1185">Reference proteome</keyword>
<evidence type="ECO:0000256" key="2">
    <source>
        <dbReference type="ARBA" id="ARBA00012438"/>
    </source>
</evidence>
<evidence type="ECO:0000256" key="5">
    <source>
        <dbReference type="PROSITE-ProRule" id="PRU00169"/>
    </source>
</evidence>
<dbReference type="EC" id="2.7.13.3" evidence="2"/>
<dbReference type="AlphaFoldDB" id="A0A037ZGD3"/>
<name>A0A037ZGD3_9RHOB</name>
<keyword evidence="4" id="KW-0418">Kinase</keyword>
<dbReference type="SUPFAM" id="SSF55874">
    <property type="entry name" value="ATPase domain of HSP90 chaperone/DNA topoisomerase II/histidine kinase"/>
    <property type="match status" value="1"/>
</dbReference>
<reference evidence="8 9" key="1">
    <citation type="submission" date="2014-03" db="EMBL/GenBank/DDBJ databases">
        <title>Draft Genome Sequence of Actibacterium mucosum KCTC 23349, a Marine Alphaproteobacterium with Complex Ionic Requirements Isolated from Mediterranean Seawater at Malvarrosa Beach, Valencia, Spain.</title>
        <authorList>
            <person name="Arahal D.R."/>
            <person name="Shao Z."/>
            <person name="Lai Q."/>
            <person name="Pujalte M.J."/>
        </authorList>
    </citation>
    <scope>NUCLEOTIDE SEQUENCE [LARGE SCALE GENOMIC DNA]</scope>
    <source>
        <strain evidence="8 9">KCTC 23349</strain>
    </source>
</reference>
<dbReference type="InterPro" id="IPR036641">
    <property type="entry name" value="HPT_dom_sf"/>
</dbReference>
<evidence type="ECO:0000256" key="1">
    <source>
        <dbReference type="ARBA" id="ARBA00000085"/>
    </source>
</evidence>
<dbReference type="SMART" id="SM00387">
    <property type="entry name" value="HATPase_c"/>
    <property type="match status" value="1"/>
</dbReference>
<accession>A0A037ZGD3</accession>
<dbReference type="GO" id="GO:0000155">
    <property type="term" value="F:phosphorelay sensor kinase activity"/>
    <property type="evidence" value="ECO:0007669"/>
    <property type="project" value="TreeGrafter"/>
</dbReference>
<dbReference type="InterPro" id="IPR004358">
    <property type="entry name" value="Sig_transdc_His_kin-like_C"/>
</dbReference>
<dbReference type="SUPFAM" id="SSF47226">
    <property type="entry name" value="Histidine-containing phosphotransfer domain, HPT domain"/>
    <property type="match status" value="1"/>
</dbReference>
<keyword evidence="3" id="KW-0808">Transferase</keyword>
<dbReference type="InterPro" id="IPR003594">
    <property type="entry name" value="HATPase_dom"/>
</dbReference>
<dbReference type="Gene3D" id="3.30.565.10">
    <property type="entry name" value="Histidine kinase-like ATPase, C-terminal domain"/>
    <property type="match status" value="1"/>
</dbReference>
<keyword evidence="5" id="KW-0597">Phosphoprotein</keyword>
<proteinExistence type="predicted"/>
<dbReference type="GO" id="GO:0005886">
    <property type="term" value="C:plasma membrane"/>
    <property type="evidence" value="ECO:0007669"/>
    <property type="project" value="TreeGrafter"/>
</dbReference>
<gene>
    <name evidence="8" type="ORF">ACMU_15720</name>
</gene>
<comment type="catalytic activity">
    <reaction evidence="1">
        <text>ATP + protein L-histidine = ADP + protein N-phospho-L-histidine.</text>
        <dbReference type="EC" id="2.7.13.3"/>
    </reaction>
</comment>
<feature type="domain" description="Response regulatory" evidence="7">
    <location>
        <begin position="250"/>
        <end position="369"/>
    </location>
</feature>
<evidence type="ECO:0000259" key="7">
    <source>
        <dbReference type="PROSITE" id="PS50110"/>
    </source>
</evidence>
<dbReference type="InterPro" id="IPR011006">
    <property type="entry name" value="CheY-like_superfamily"/>
</dbReference>
<dbReference type="PANTHER" id="PTHR43047:SF72">
    <property type="entry name" value="OSMOSENSING HISTIDINE PROTEIN KINASE SLN1"/>
    <property type="match status" value="1"/>
</dbReference>
<evidence type="ECO:0000259" key="6">
    <source>
        <dbReference type="PROSITE" id="PS50109"/>
    </source>
</evidence>
<evidence type="ECO:0000256" key="4">
    <source>
        <dbReference type="ARBA" id="ARBA00022777"/>
    </source>
</evidence>
<feature type="modified residue" description="4-aspartylphosphate" evidence="5">
    <location>
        <position position="299"/>
    </location>
</feature>
<evidence type="ECO:0000313" key="8">
    <source>
        <dbReference type="EMBL" id="KAJ55203.1"/>
    </source>
</evidence>
<dbReference type="EMBL" id="JFKE01000005">
    <property type="protein sequence ID" value="KAJ55203.1"/>
    <property type="molecule type" value="Genomic_DNA"/>
</dbReference>
<dbReference type="CDD" id="cd17546">
    <property type="entry name" value="REC_hyHK_CKI1_RcsC-like"/>
    <property type="match status" value="1"/>
</dbReference>
<dbReference type="SMART" id="SM00448">
    <property type="entry name" value="REC"/>
    <property type="match status" value="1"/>
</dbReference>
<sequence length="503" mass="53642">MPQSPDRQVTQTRAALLGHDMRNAISDILSGLELSDLSSMDYAMAQQLRAVQSAARQLARLSDEVLALVSGEALPSDTGPAVIQLPEFLQELANRWPTSAANPVGLTLKMGADLPRLIGTPERALERALVNIIGNSMKHTPKGVVTLGVTLDSHEALRFTVRDTGRGFSDEALARLFELGGRPAASATPGTGMGLHIVRELVDRIRGRLDIANAPDGGAQVSIILPRTAWAPGVSLQSAENAPPDLTGKTVLVAEDNLTNQLLIRQMLETLGARCMVAADGEQALNLLRRLPIDLALVDIEMPRLSGLDVITSWRADETSKGADRLPILAVTAFVLSSNRAQIYDAGADAILAKPIMSLESFGQAIAALLAKFGTPPQVACEQTALEGTLHLDRLLALAGEAHGRELMSRLIQDFATVSMGIERALTNMDYAEMRAHTHVLISLAGAVGSSTLQGKAEQLNDAANSNDNGVISKIAPGAVDDLAEIRNWLAQQNETRFGEERA</sequence>
<dbReference type="PROSITE" id="PS50110">
    <property type="entry name" value="RESPONSE_REGULATORY"/>
    <property type="match status" value="1"/>
</dbReference>
<dbReference type="PRINTS" id="PR00344">
    <property type="entry name" value="BCTRLSENSOR"/>
</dbReference>
<dbReference type="Pfam" id="PF02518">
    <property type="entry name" value="HATPase_c"/>
    <property type="match status" value="1"/>
</dbReference>
<dbReference type="Gene3D" id="1.20.120.160">
    <property type="entry name" value="HPT domain"/>
    <property type="match status" value="1"/>
</dbReference>
<dbReference type="Pfam" id="PF00072">
    <property type="entry name" value="Response_reg"/>
    <property type="match status" value="1"/>
</dbReference>
<dbReference type="STRING" id="1454373.ACMU_15720"/>
<protein>
    <recommendedName>
        <fullName evidence="2">histidine kinase</fullName>
        <ecNumber evidence="2">2.7.13.3</ecNumber>
    </recommendedName>
</protein>
<evidence type="ECO:0000313" key="9">
    <source>
        <dbReference type="Proteomes" id="UP000026249"/>
    </source>
</evidence>
<dbReference type="InterPro" id="IPR001789">
    <property type="entry name" value="Sig_transdc_resp-reg_receiver"/>
</dbReference>
<evidence type="ECO:0000256" key="3">
    <source>
        <dbReference type="ARBA" id="ARBA00022679"/>
    </source>
</evidence>
<dbReference type="Proteomes" id="UP000026249">
    <property type="component" value="Unassembled WGS sequence"/>
</dbReference>
<dbReference type="SUPFAM" id="SSF52172">
    <property type="entry name" value="CheY-like"/>
    <property type="match status" value="1"/>
</dbReference>
<feature type="domain" description="Histidine kinase" evidence="6">
    <location>
        <begin position="16"/>
        <end position="229"/>
    </location>
</feature>
<dbReference type="Gene3D" id="3.40.50.2300">
    <property type="match status" value="1"/>
</dbReference>
<dbReference type="GO" id="GO:0009927">
    <property type="term" value="F:histidine phosphotransfer kinase activity"/>
    <property type="evidence" value="ECO:0007669"/>
    <property type="project" value="TreeGrafter"/>
</dbReference>
<dbReference type="InterPro" id="IPR036890">
    <property type="entry name" value="HATPase_C_sf"/>
</dbReference>
<dbReference type="InterPro" id="IPR005467">
    <property type="entry name" value="His_kinase_dom"/>
</dbReference>
<dbReference type="PANTHER" id="PTHR43047">
    <property type="entry name" value="TWO-COMPONENT HISTIDINE PROTEIN KINASE"/>
    <property type="match status" value="1"/>
</dbReference>
<dbReference type="PROSITE" id="PS50109">
    <property type="entry name" value="HIS_KIN"/>
    <property type="match status" value="1"/>
</dbReference>
<comment type="caution">
    <text evidence="8">The sequence shown here is derived from an EMBL/GenBank/DDBJ whole genome shotgun (WGS) entry which is preliminary data.</text>
</comment>